<dbReference type="Proteomes" id="UP000184485">
    <property type="component" value="Unassembled WGS sequence"/>
</dbReference>
<reference evidence="2 3" key="1">
    <citation type="submission" date="2016-11" db="EMBL/GenBank/DDBJ databases">
        <authorList>
            <person name="Jaros S."/>
            <person name="Januszkiewicz K."/>
            <person name="Wedrychowicz H."/>
        </authorList>
    </citation>
    <scope>NUCLEOTIDE SEQUENCE [LARGE SCALE GENOMIC DNA]</scope>
    <source>
        <strain evidence="2 3">DSM 19436</strain>
    </source>
</reference>
<dbReference type="RefSeq" id="WP_073052056.1">
    <property type="nucleotide sequence ID" value="NZ_FQUP01000001.1"/>
</dbReference>
<sequence>MKVVSIGMLIAATALQGCAGLQFNPEPKDGALNYFDGKPYLFTSTNKDCVSTATVVMIPSERRSVNLKSGYGSADLSVALSNGMIASVGQKTDTKIPETITAVSGAITSVGSLVRPLAANGGSGKVVICKPAAMLFPIMNGVPDMQHGLKVEVLKEIVDLNAGSQ</sequence>
<evidence type="ECO:0000256" key="1">
    <source>
        <dbReference type="SAM" id="SignalP"/>
    </source>
</evidence>
<evidence type="ECO:0008006" key="4">
    <source>
        <dbReference type="Google" id="ProtNLM"/>
    </source>
</evidence>
<evidence type="ECO:0000313" key="2">
    <source>
        <dbReference type="EMBL" id="SHF04855.1"/>
    </source>
</evidence>
<gene>
    <name evidence="2" type="ORF">SAMN02745157_1515</name>
</gene>
<feature type="chain" id="PRO_5012951382" description="Lipoprotein" evidence="1">
    <location>
        <begin position="20"/>
        <end position="165"/>
    </location>
</feature>
<keyword evidence="3" id="KW-1185">Reference proteome</keyword>
<dbReference type="PROSITE" id="PS51257">
    <property type="entry name" value="PROKAR_LIPOPROTEIN"/>
    <property type="match status" value="1"/>
</dbReference>
<feature type="signal peptide" evidence="1">
    <location>
        <begin position="1"/>
        <end position="19"/>
    </location>
</feature>
<accession>A0A1M4YGF3</accession>
<organism evidence="2 3">
    <name type="scientific">Kaistia soli DSM 19436</name>
    <dbReference type="NCBI Taxonomy" id="1122133"/>
    <lineage>
        <taxon>Bacteria</taxon>
        <taxon>Pseudomonadati</taxon>
        <taxon>Pseudomonadota</taxon>
        <taxon>Alphaproteobacteria</taxon>
        <taxon>Hyphomicrobiales</taxon>
        <taxon>Kaistiaceae</taxon>
        <taxon>Kaistia</taxon>
    </lineage>
</organism>
<dbReference type="STRING" id="1122133.SAMN02745157_1515"/>
<keyword evidence="1" id="KW-0732">Signal</keyword>
<dbReference type="AlphaFoldDB" id="A0A1M4YGF3"/>
<name>A0A1M4YGF3_9HYPH</name>
<dbReference type="EMBL" id="FQUP01000001">
    <property type="protein sequence ID" value="SHF04855.1"/>
    <property type="molecule type" value="Genomic_DNA"/>
</dbReference>
<protein>
    <recommendedName>
        <fullName evidence="4">Lipoprotein</fullName>
    </recommendedName>
</protein>
<proteinExistence type="predicted"/>
<evidence type="ECO:0000313" key="3">
    <source>
        <dbReference type="Proteomes" id="UP000184485"/>
    </source>
</evidence>